<name>A0AAV4MV29_CAEEX</name>
<keyword evidence="3" id="KW-1185">Reference proteome</keyword>
<dbReference type="EMBL" id="BPLR01020188">
    <property type="protein sequence ID" value="GIX75665.1"/>
    <property type="molecule type" value="Genomic_DNA"/>
</dbReference>
<accession>A0AAV4MV29</accession>
<protein>
    <submittedName>
        <fullName evidence="2">Uncharacterized protein</fullName>
    </submittedName>
</protein>
<proteinExistence type="predicted"/>
<dbReference type="AlphaFoldDB" id="A0AAV4MV29"/>
<comment type="caution">
    <text evidence="2">The sequence shown here is derived from an EMBL/GenBank/DDBJ whole genome shotgun (WGS) entry which is preliminary data.</text>
</comment>
<evidence type="ECO:0000313" key="3">
    <source>
        <dbReference type="Proteomes" id="UP001054945"/>
    </source>
</evidence>
<reference evidence="2 3" key="1">
    <citation type="submission" date="2021-06" db="EMBL/GenBank/DDBJ databases">
        <title>Caerostris extrusa draft genome.</title>
        <authorList>
            <person name="Kono N."/>
            <person name="Arakawa K."/>
        </authorList>
    </citation>
    <scope>NUCLEOTIDE SEQUENCE [LARGE SCALE GENOMIC DNA]</scope>
</reference>
<dbReference type="Proteomes" id="UP001054945">
    <property type="component" value="Unassembled WGS sequence"/>
</dbReference>
<evidence type="ECO:0000256" key="1">
    <source>
        <dbReference type="SAM" id="MobiDB-lite"/>
    </source>
</evidence>
<evidence type="ECO:0000313" key="2">
    <source>
        <dbReference type="EMBL" id="GIX75665.1"/>
    </source>
</evidence>
<feature type="non-terminal residue" evidence="2">
    <location>
        <position position="1"/>
    </location>
</feature>
<gene>
    <name evidence="2" type="ORF">CEXT_615631</name>
</gene>
<sequence length="105" mass="11629">RGKSSFMPDIGRENEGGGGKSKKGWSNAAGSDDDKTRTKYLKQSEAFKNPRSEVPTELVVLRDQGFDMRREKKPALKVSEEETCASKIIPEIFVSISELKSRGGH</sequence>
<feature type="region of interest" description="Disordered" evidence="1">
    <location>
        <begin position="1"/>
        <end position="52"/>
    </location>
</feature>
<organism evidence="2 3">
    <name type="scientific">Caerostris extrusa</name>
    <name type="common">Bark spider</name>
    <name type="synonym">Caerostris bankana</name>
    <dbReference type="NCBI Taxonomy" id="172846"/>
    <lineage>
        <taxon>Eukaryota</taxon>
        <taxon>Metazoa</taxon>
        <taxon>Ecdysozoa</taxon>
        <taxon>Arthropoda</taxon>
        <taxon>Chelicerata</taxon>
        <taxon>Arachnida</taxon>
        <taxon>Araneae</taxon>
        <taxon>Araneomorphae</taxon>
        <taxon>Entelegynae</taxon>
        <taxon>Araneoidea</taxon>
        <taxon>Araneidae</taxon>
        <taxon>Caerostris</taxon>
    </lineage>
</organism>